<evidence type="ECO:0000259" key="5">
    <source>
        <dbReference type="Pfam" id="PF03537"/>
    </source>
</evidence>
<dbReference type="InterPro" id="IPR017853">
    <property type="entry name" value="GH"/>
</dbReference>
<evidence type="ECO:0000256" key="1">
    <source>
        <dbReference type="ARBA" id="ARBA00001255"/>
    </source>
</evidence>
<evidence type="ECO:0000256" key="2">
    <source>
        <dbReference type="ARBA" id="ARBA00012755"/>
    </source>
</evidence>
<sequence length="326" mass="35526">MSEPVPSPPPYPGKPVDLAITKSSPPRPIWKKWWIWLCALLIIAIALGLGVGLGLGLRHKNEDNDTGGAPPNLPGNNNTNATSGALWTPGAGTTWQIMLQHPLTDFSSPSVSAFDIDLFDNDASIITALHDKNRKVICYFSAGSYENWRSDASQFKKEDYGRKLDGWKGEFWVDTNSNNVRNIMSARLALAASKGCDGVDPDNVDGYDHDTGLSLTTASAINYLTFLAQTSHNLNMSIGLKNADKIVSSTVDTLQWVVTEQCGQYNECAAYQPFIAAGKPVFRIEYPNSAPSISTDTKNQICSASGAHGFSTVIKKMDLDDWVEYC</sequence>
<dbReference type="EMBL" id="CAJVRM010000585">
    <property type="protein sequence ID" value="CAG8982284.1"/>
    <property type="molecule type" value="Genomic_DNA"/>
</dbReference>
<dbReference type="Proteomes" id="UP000701801">
    <property type="component" value="Unassembled WGS sequence"/>
</dbReference>
<evidence type="ECO:0000256" key="4">
    <source>
        <dbReference type="SAM" id="Phobius"/>
    </source>
</evidence>
<feature type="region of interest" description="Disordered" evidence="3">
    <location>
        <begin position="65"/>
        <end position="85"/>
    </location>
</feature>
<organism evidence="6 7">
    <name type="scientific">Hymenoscyphus albidus</name>
    <dbReference type="NCBI Taxonomy" id="595503"/>
    <lineage>
        <taxon>Eukaryota</taxon>
        <taxon>Fungi</taxon>
        <taxon>Dikarya</taxon>
        <taxon>Ascomycota</taxon>
        <taxon>Pezizomycotina</taxon>
        <taxon>Leotiomycetes</taxon>
        <taxon>Helotiales</taxon>
        <taxon>Helotiaceae</taxon>
        <taxon>Hymenoscyphus</taxon>
    </lineage>
</organism>
<keyword evidence="4" id="KW-0472">Membrane</keyword>
<name>A0A9N9M1D0_9HELO</name>
<proteinExistence type="predicted"/>
<feature type="domain" description="Glycoside-hydrolase family GH114 TIM-barrel" evidence="5">
    <location>
        <begin position="94"/>
        <end position="322"/>
    </location>
</feature>
<dbReference type="Pfam" id="PF03537">
    <property type="entry name" value="Glyco_hydro_114"/>
    <property type="match status" value="1"/>
</dbReference>
<feature type="compositionally biased region" description="Low complexity" evidence="3">
    <location>
        <begin position="66"/>
        <end position="82"/>
    </location>
</feature>
<evidence type="ECO:0000256" key="3">
    <source>
        <dbReference type="SAM" id="MobiDB-lite"/>
    </source>
</evidence>
<feature type="transmembrane region" description="Helical" evidence="4">
    <location>
        <begin position="33"/>
        <end position="57"/>
    </location>
</feature>
<keyword evidence="7" id="KW-1185">Reference proteome</keyword>
<comment type="caution">
    <text evidence="6">The sequence shown here is derived from an EMBL/GenBank/DDBJ whole genome shotgun (WGS) entry which is preliminary data.</text>
</comment>
<dbReference type="Gene3D" id="3.20.20.70">
    <property type="entry name" value="Aldolase class I"/>
    <property type="match status" value="1"/>
</dbReference>
<reference evidence="6" key="1">
    <citation type="submission" date="2021-07" db="EMBL/GenBank/DDBJ databases">
        <authorList>
            <person name="Durling M."/>
        </authorList>
    </citation>
    <scope>NUCLEOTIDE SEQUENCE</scope>
</reference>
<evidence type="ECO:0000313" key="7">
    <source>
        <dbReference type="Proteomes" id="UP000701801"/>
    </source>
</evidence>
<keyword evidence="4" id="KW-0812">Transmembrane</keyword>
<dbReference type="GO" id="GO:0004557">
    <property type="term" value="F:alpha-galactosidase activity"/>
    <property type="evidence" value="ECO:0007669"/>
    <property type="project" value="UniProtKB-EC"/>
</dbReference>
<dbReference type="EC" id="3.2.1.22" evidence="2"/>
<dbReference type="AlphaFoldDB" id="A0A9N9M1D0"/>
<gene>
    <name evidence="6" type="ORF">HYALB_00004518</name>
</gene>
<dbReference type="InterPro" id="IPR004352">
    <property type="entry name" value="GH114_TIM-barrel"/>
</dbReference>
<evidence type="ECO:0000313" key="6">
    <source>
        <dbReference type="EMBL" id="CAG8982284.1"/>
    </source>
</evidence>
<dbReference type="InterPro" id="IPR013785">
    <property type="entry name" value="Aldolase_TIM"/>
</dbReference>
<dbReference type="OrthoDB" id="2108802at2759"/>
<protein>
    <recommendedName>
        <fullName evidence="2">alpha-galactosidase</fullName>
        <ecNumber evidence="2">3.2.1.22</ecNumber>
    </recommendedName>
</protein>
<accession>A0A9N9M1D0</accession>
<dbReference type="SUPFAM" id="SSF51445">
    <property type="entry name" value="(Trans)glycosidases"/>
    <property type="match status" value="1"/>
</dbReference>
<dbReference type="PANTHER" id="PTHR35273:SF2">
    <property type="entry name" value="ALPHA-GALACTOSIDASE"/>
    <property type="match status" value="1"/>
</dbReference>
<keyword evidence="4" id="KW-1133">Transmembrane helix</keyword>
<comment type="catalytic activity">
    <reaction evidence="1">
        <text>Hydrolysis of terminal, non-reducing alpha-D-galactose residues in alpha-D-galactosides, including galactose oligosaccharides, galactomannans and galactolipids.</text>
        <dbReference type="EC" id="3.2.1.22"/>
    </reaction>
</comment>
<dbReference type="PANTHER" id="PTHR35273">
    <property type="entry name" value="ALPHA-1,4 POLYGALACTOSAMINIDASE, PUTATIVE (AFU_ORTHOLOGUE AFUA_3G07890)-RELATED"/>
    <property type="match status" value="1"/>
</dbReference>